<dbReference type="InterPro" id="IPR036188">
    <property type="entry name" value="FAD/NAD-bd_sf"/>
</dbReference>
<evidence type="ECO:0000256" key="2">
    <source>
        <dbReference type="ARBA" id="ARBA00010790"/>
    </source>
</evidence>
<dbReference type="PANTHER" id="PTHR11552:SF147">
    <property type="entry name" value="CHOLINE DEHYDROGENASE, MITOCHONDRIAL"/>
    <property type="match status" value="1"/>
</dbReference>
<keyword evidence="4 5" id="KW-0274">FAD</keyword>
<dbReference type="OMA" id="EDPCVDR"/>
<dbReference type="Proteomes" id="UP000070444">
    <property type="component" value="Unassembled WGS sequence"/>
</dbReference>
<feature type="signal peptide" evidence="6">
    <location>
        <begin position="1"/>
        <end position="22"/>
    </location>
</feature>
<proteinExistence type="inferred from homology"/>
<reference evidence="9 10" key="1">
    <citation type="journal article" date="2015" name="Genome Biol. Evol.">
        <title>Phylogenomic analyses indicate that early fungi evolved digesting cell walls of algal ancestors of land plants.</title>
        <authorList>
            <person name="Chang Y."/>
            <person name="Wang S."/>
            <person name="Sekimoto S."/>
            <person name="Aerts A.L."/>
            <person name="Choi C."/>
            <person name="Clum A."/>
            <person name="LaButti K.M."/>
            <person name="Lindquist E.A."/>
            <person name="Yee Ngan C."/>
            <person name="Ohm R.A."/>
            <person name="Salamov A.A."/>
            <person name="Grigoriev I.V."/>
            <person name="Spatafora J.W."/>
            <person name="Berbee M.L."/>
        </authorList>
    </citation>
    <scope>NUCLEOTIDE SEQUENCE [LARGE SCALE GENOMIC DNA]</scope>
    <source>
        <strain evidence="9 10">NRRL 28638</strain>
    </source>
</reference>
<dbReference type="AlphaFoldDB" id="A0A137PAV1"/>
<evidence type="ECO:0000259" key="7">
    <source>
        <dbReference type="Pfam" id="PF00732"/>
    </source>
</evidence>
<evidence type="ECO:0000313" key="10">
    <source>
        <dbReference type="Proteomes" id="UP000070444"/>
    </source>
</evidence>
<comment type="cofactor">
    <cofactor evidence="1 5">
        <name>FAD</name>
        <dbReference type="ChEBI" id="CHEBI:57692"/>
    </cofactor>
</comment>
<dbReference type="InterPro" id="IPR007867">
    <property type="entry name" value="GMC_OxRtase_C"/>
</dbReference>
<dbReference type="InterPro" id="IPR012132">
    <property type="entry name" value="GMC_OxRdtase"/>
</dbReference>
<evidence type="ECO:0000256" key="1">
    <source>
        <dbReference type="ARBA" id="ARBA00001974"/>
    </source>
</evidence>
<organism evidence="9 10">
    <name type="scientific">Conidiobolus coronatus (strain ATCC 28846 / CBS 209.66 / NRRL 28638)</name>
    <name type="common">Delacroixia coronata</name>
    <dbReference type="NCBI Taxonomy" id="796925"/>
    <lineage>
        <taxon>Eukaryota</taxon>
        <taxon>Fungi</taxon>
        <taxon>Fungi incertae sedis</taxon>
        <taxon>Zoopagomycota</taxon>
        <taxon>Entomophthoromycotina</taxon>
        <taxon>Entomophthoromycetes</taxon>
        <taxon>Entomophthorales</taxon>
        <taxon>Ancylistaceae</taxon>
        <taxon>Conidiobolus</taxon>
    </lineage>
</organism>
<dbReference type="Pfam" id="PF05834">
    <property type="entry name" value="Lycopene_cycl"/>
    <property type="match status" value="1"/>
</dbReference>
<dbReference type="Gene3D" id="3.50.50.60">
    <property type="entry name" value="FAD/NAD(P)-binding domain"/>
    <property type="match status" value="2"/>
</dbReference>
<dbReference type="PIRSF" id="PIRSF000137">
    <property type="entry name" value="Alcohol_oxidase"/>
    <property type="match status" value="1"/>
</dbReference>
<dbReference type="SUPFAM" id="SSF54373">
    <property type="entry name" value="FAD-linked reductases, C-terminal domain"/>
    <property type="match status" value="1"/>
</dbReference>
<gene>
    <name evidence="9" type="ORF">CONCODRAFT_48094</name>
</gene>
<keyword evidence="6" id="KW-0732">Signal</keyword>
<evidence type="ECO:0000256" key="4">
    <source>
        <dbReference type="ARBA" id="ARBA00022827"/>
    </source>
</evidence>
<evidence type="ECO:0000259" key="8">
    <source>
        <dbReference type="Pfam" id="PF05199"/>
    </source>
</evidence>
<dbReference type="InterPro" id="IPR000172">
    <property type="entry name" value="GMC_OxRdtase_N"/>
</dbReference>
<dbReference type="SUPFAM" id="SSF51905">
    <property type="entry name" value="FAD/NAD(P)-binding domain"/>
    <property type="match status" value="1"/>
</dbReference>
<evidence type="ECO:0000256" key="3">
    <source>
        <dbReference type="ARBA" id="ARBA00022630"/>
    </source>
</evidence>
<protein>
    <submittedName>
        <fullName evidence="9">Alcohol oxidase</fullName>
    </submittedName>
</protein>
<accession>A0A137PAV1</accession>
<feature type="chain" id="PRO_5007294628" evidence="6">
    <location>
        <begin position="23"/>
        <end position="591"/>
    </location>
</feature>
<feature type="binding site" evidence="5">
    <location>
        <position position="258"/>
    </location>
    <ligand>
        <name>FAD</name>
        <dbReference type="ChEBI" id="CHEBI:57692"/>
    </ligand>
</feature>
<feature type="domain" description="Glucose-methanol-choline oxidoreductase N-terminal" evidence="7">
    <location>
        <begin position="239"/>
        <end position="351"/>
    </location>
</feature>
<name>A0A137PAV1_CONC2</name>
<dbReference type="OrthoDB" id="269227at2759"/>
<dbReference type="Gene3D" id="3.30.560.10">
    <property type="entry name" value="Glucose Oxidase, domain 3"/>
    <property type="match status" value="2"/>
</dbReference>
<dbReference type="EMBL" id="KQ964461">
    <property type="protein sequence ID" value="KXN72062.1"/>
    <property type="molecule type" value="Genomic_DNA"/>
</dbReference>
<dbReference type="GO" id="GO:0050660">
    <property type="term" value="F:flavin adenine dinucleotide binding"/>
    <property type="evidence" value="ECO:0007669"/>
    <property type="project" value="InterPro"/>
</dbReference>
<dbReference type="Pfam" id="PF05199">
    <property type="entry name" value="GMC_oxred_C"/>
    <property type="match status" value="1"/>
</dbReference>
<evidence type="ECO:0000256" key="5">
    <source>
        <dbReference type="PIRSR" id="PIRSR000137-2"/>
    </source>
</evidence>
<feature type="non-terminal residue" evidence="9">
    <location>
        <position position="1"/>
    </location>
</feature>
<dbReference type="PANTHER" id="PTHR11552">
    <property type="entry name" value="GLUCOSE-METHANOL-CHOLINE GMC OXIDOREDUCTASE"/>
    <property type="match status" value="1"/>
</dbReference>
<keyword evidence="10" id="KW-1185">Reference proteome</keyword>
<keyword evidence="3" id="KW-0285">Flavoprotein</keyword>
<dbReference type="Pfam" id="PF00732">
    <property type="entry name" value="GMC_oxred_N"/>
    <property type="match status" value="1"/>
</dbReference>
<dbReference type="STRING" id="796925.A0A137PAV1"/>
<comment type="similarity">
    <text evidence="2">Belongs to the GMC oxidoreductase family.</text>
</comment>
<dbReference type="GO" id="GO:0016614">
    <property type="term" value="F:oxidoreductase activity, acting on CH-OH group of donors"/>
    <property type="evidence" value="ECO:0007669"/>
    <property type="project" value="InterPro"/>
</dbReference>
<feature type="domain" description="Glucose-methanol-choline oxidoreductase C-terminal" evidence="8">
    <location>
        <begin position="454"/>
        <end position="584"/>
    </location>
</feature>
<evidence type="ECO:0000256" key="6">
    <source>
        <dbReference type="SAM" id="SignalP"/>
    </source>
</evidence>
<evidence type="ECO:0000313" key="9">
    <source>
        <dbReference type="EMBL" id="KXN72062.1"/>
    </source>
</evidence>
<feature type="non-terminal residue" evidence="9">
    <location>
        <position position="591"/>
    </location>
</feature>
<sequence>MQFLNFIASLTSIYVSFGTVSAQQNSYDYIVVGAGPTGSMVATELARKGFSTLLIDAGKDYMHPNITVPAFQFNTLETEQIQWDYWVKHYDESTGLRQKVLYPKASGLGGCTLHNSLIHVYPNSRDFKEMVELTGDKSWAETTFRKYLETIALYRLGSSDRRWLPLSNLNVFRILDLDPKLLGLAKLILGPFFDSITGFDPNGYAGKGKLNTDFETDFLPKSNVDELSTGVPFRRGIAEYLKTRRNDPKLTIWTETLVTKVILDGNKATGVEFAKGAHLYRASPIARREDKPLPNLESVYARKEVIISAGTFNSPQLAMLSGIGHKDELAAVGIESKVHLPGVGKNLHDRYEISVNFEFDSDLKLLDGCLFKADRKADPCYAKYLDYGIGPYSVAGYLSAKSLKSDPSLPEPDMVHFNFPLNFTGYHPGTPAQAAGSHRAFSFLNLKAHGFNRAGVLRLESNDPRDTPYINFRYFEQGADKDIPAIIKGIKDIRKTMAKTSLRYKEVRPGAQVTSDAALEDYIRKTSWGHHATGTMKIGKNDDPNAVLDGNFKVRGVENLRVIDLSVMPNLPGYFPVMFLYLLGMKGADVI</sequence>